<dbReference type="EMBL" id="LT670848">
    <property type="protein sequence ID" value="SHM83541.1"/>
    <property type="molecule type" value="Genomic_DNA"/>
</dbReference>
<proteinExistence type="predicted"/>
<dbReference type="Proteomes" id="UP000190235">
    <property type="component" value="Chromosome I"/>
</dbReference>
<evidence type="ECO:0000313" key="2">
    <source>
        <dbReference type="EMBL" id="SHM83541.1"/>
    </source>
</evidence>
<gene>
    <name evidence="2" type="ORF">SAMN05878281_2181</name>
</gene>
<keyword evidence="1" id="KW-0812">Transmembrane</keyword>
<evidence type="ECO:0000256" key="1">
    <source>
        <dbReference type="SAM" id="Phobius"/>
    </source>
</evidence>
<name>A0A1M7LZ89_9FLAO</name>
<dbReference type="RefSeq" id="WP_079735247.1">
    <property type="nucleotide sequence ID" value="NZ_LT670848.1"/>
</dbReference>
<reference evidence="3" key="1">
    <citation type="submission" date="2016-11" db="EMBL/GenBank/DDBJ databases">
        <authorList>
            <person name="Varghese N."/>
            <person name="Submissions S."/>
        </authorList>
    </citation>
    <scope>NUCLEOTIDE SEQUENCE [LARGE SCALE GENOMIC DNA]</scope>
    <source>
        <strain evidence="3">ACAM 48</strain>
    </source>
</reference>
<dbReference type="STRING" id="143223.SAMN05878281_2181"/>
<accession>A0A1M7LZ89</accession>
<dbReference type="AlphaFoldDB" id="A0A1M7LZ89"/>
<protein>
    <submittedName>
        <fullName evidence="2">Uncharacterized protein</fullName>
    </submittedName>
</protein>
<evidence type="ECO:0000313" key="3">
    <source>
        <dbReference type="Proteomes" id="UP000190235"/>
    </source>
</evidence>
<keyword evidence="1" id="KW-1133">Transmembrane helix</keyword>
<keyword evidence="1" id="KW-0472">Membrane</keyword>
<sequence length="166" mass="18732">MKQTLLDNRDSNAPRLASNQNIFLLKCLVGLPRGSLLFLFLFSTSLGFAQHSQDFAGNWFWQSPDGQNSMELELEYESQGSIKGNHCVIFSQGENTDCKRKNGNAFTLNLVKIAEGVYDGTIESAVSFTSGKIRLQYIDSEKAIRFYLKEVPPGEFYMPKEAFLVR</sequence>
<dbReference type="OrthoDB" id="1448841at2"/>
<organism evidence="2 3">
    <name type="scientific">Salegentibacter salegens</name>
    <dbReference type="NCBI Taxonomy" id="143223"/>
    <lineage>
        <taxon>Bacteria</taxon>
        <taxon>Pseudomonadati</taxon>
        <taxon>Bacteroidota</taxon>
        <taxon>Flavobacteriia</taxon>
        <taxon>Flavobacteriales</taxon>
        <taxon>Flavobacteriaceae</taxon>
        <taxon>Salegentibacter</taxon>
    </lineage>
</organism>
<feature type="transmembrane region" description="Helical" evidence="1">
    <location>
        <begin position="21"/>
        <end position="42"/>
    </location>
</feature>
<keyword evidence="3" id="KW-1185">Reference proteome</keyword>